<name>A0A0N9MUC6_9ACTN</name>
<reference evidence="4" key="1">
    <citation type="submission" date="2015-06" db="EMBL/GenBank/DDBJ databases">
        <title>Complete genome sequence and metabolic analysis of phthalate degradation pathway in Gordonia sp. QH-11.</title>
        <authorList>
            <person name="Jin D."/>
            <person name="Kong X."/>
            <person name="Bai Z."/>
        </authorList>
    </citation>
    <scope>NUCLEOTIDE SEQUENCE [LARGE SCALE GENOMIC DNA]</scope>
    <source>
        <strain evidence="4">QH-11</strain>
    </source>
</reference>
<protein>
    <submittedName>
        <fullName evidence="3">Enoyl-CoA hydratase</fullName>
    </submittedName>
</protein>
<organism evidence="3 4">
    <name type="scientific">Gordonia phthalatica</name>
    <dbReference type="NCBI Taxonomy" id="1136941"/>
    <lineage>
        <taxon>Bacteria</taxon>
        <taxon>Bacillati</taxon>
        <taxon>Actinomycetota</taxon>
        <taxon>Actinomycetes</taxon>
        <taxon>Mycobacteriales</taxon>
        <taxon>Gordoniaceae</taxon>
        <taxon>Gordonia</taxon>
    </lineage>
</organism>
<evidence type="ECO:0000256" key="1">
    <source>
        <dbReference type="ARBA" id="ARBA00005254"/>
    </source>
</evidence>
<dbReference type="Pfam" id="PF01575">
    <property type="entry name" value="MaoC_dehydratas"/>
    <property type="match status" value="1"/>
</dbReference>
<dbReference type="EMBL" id="CP011853">
    <property type="protein sequence ID" value="ALG86213.1"/>
    <property type="molecule type" value="Genomic_DNA"/>
</dbReference>
<dbReference type="Proteomes" id="UP000063789">
    <property type="component" value="Chromosome"/>
</dbReference>
<proteinExistence type="inferred from homology"/>
<keyword evidence="4" id="KW-1185">Reference proteome</keyword>
<dbReference type="OrthoDB" id="9801735at2"/>
<dbReference type="PANTHER" id="PTHR42993:SF1">
    <property type="entry name" value="MAOC-LIKE DEHYDRATASE DOMAIN-CONTAINING PROTEIN"/>
    <property type="match status" value="1"/>
</dbReference>
<dbReference type="PATRIC" id="fig|1136941.3.peg.3903"/>
<dbReference type="InterPro" id="IPR029069">
    <property type="entry name" value="HotDog_dom_sf"/>
</dbReference>
<dbReference type="InterPro" id="IPR002539">
    <property type="entry name" value="MaoC-like_dom"/>
</dbReference>
<dbReference type="KEGG" id="goq:ACH46_19075"/>
<comment type="similarity">
    <text evidence="1">Belongs to the enoyl-CoA hydratase/isomerase family.</text>
</comment>
<dbReference type="SUPFAM" id="SSF54637">
    <property type="entry name" value="Thioesterase/thiol ester dehydrase-isomerase"/>
    <property type="match status" value="1"/>
</dbReference>
<dbReference type="CDD" id="cd03450">
    <property type="entry name" value="NodN"/>
    <property type="match status" value="1"/>
</dbReference>
<accession>A0A0N9MUC6</accession>
<evidence type="ECO:0000313" key="3">
    <source>
        <dbReference type="EMBL" id="ALG86213.1"/>
    </source>
</evidence>
<evidence type="ECO:0000313" key="4">
    <source>
        <dbReference type="Proteomes" id="UP000063789"/>
    </source>
</evidence>
<gene>
    <name evidence="3" type="ORF">ACH46_19075</name>
</gene>
<dbReference type="PANTHER" id="PTHR42993">
    <property type="entry name" value="MAOC-LIKE DEHYDRATASE DOMAIN-CONTAINING PROTEIN"/>
    <property type="match status" value="1"/>
</dbReference>
<evidence type="ECO:0000259" key="2">
    <source>
        <dbReference type="Pfam" id="PF01575"/>
    </source>
</evidence>
<dbReference type="STRING" id="1136941.ACH46_19075"/>
<sequence>MVTHSLSTPESTRTIGIADLPSLVGRHLGTSKRIRITQQQIDTFADATGDHQWIHVDTERAATGPFGGTIAHGYLTLSLAVPLFWDLLQVDDATQVINYGLNKVRFPAPVPVDSEVGAEAHVVAVDAIKNGWQLTVGLTFTIEGVERPVCVCEMIIRYLGDIA</sequence>
<feature type="domain" description="MaoC-like" evidence="2">
    <location>
        <begin position="23"/>
        <end position="136"/>
    </location>
</feature>
<dbReference type="RefSeq" id="WP_062394349.1">
    <property type="nucleotide sequence ID" value="NZ_CP011853.1"/>
</dbReference>
<dbReference type="AlphaFoldDB" id="A0A0N9MUC6"/>
<dbReference type="InterPro" id="IPR039375">
    <property type="entry name" value="NodN-like"/>
</dbReference>
<reference evidence="3 4" key="2">
    <citation type="journal article" date="2017" name="Int. J. Syst. Evol. Microbiol.">
        <title>Gordonia phthalatica sp. nov., a di-n-butyl phthalate-degrading bacterium isolated from activated sludge.</title>
        <authorList>
            <person name="Jin D."/>
            <person name="Kong X."/>
            <person name="Jia M."/>
            <person name="Yu X."/>
            <person name="Wang X."/>
            <person name="Zhuang X."/>
            <person name="Deng Y."/>
            <person name="Bai Z."/>
        </authorList>
    </citation>
    <scope>NUCLEOTIDE SEQUENCE [LARGE SCALE GENOMIC DNA]</scope>
    <source>
        <strain evidence="3 4">QH-11</strain>
    </source>
</reference>
<dbReference type="Gene3D" id="3.10.129.10">
    <property type="entry name" value="Hotdog Thioesterase"/>
    <property type="match status" value="1"/>
</dbReference>